<evidence type="ECO:0000256" key="4">
    <source>
        <dbReference type="SAM" id="MobiDB-lite"/>
    </source>
</evidence>
<dbReference type="InterPro" id="IPR011712">
    <property type="entry name" value="Sig_transdc_His_kin_sub3_dim/P"/>
</dbReference>
<dbReference type="SUPFAM" id="SSF55874">
    <property type="entry name" value="ATPase domain of HSP90 chaperone/DNA topoisomerase II/histidine kinase"/>
    <property type="match status" value="1"/>
</dbReference>
<gene>
    <name evidence="7" type="ORF">ACFQ5X_03955</name>
</gene>
<dbReference type="GO" id="GO:0016301">
    <property type="term" value="F:kinase activity"/>
    <property type="evidence" value="ECO:0007669"/>
    <property type="project" value="UniProtKB-KW"/>
</dbReference>
<dbReference type="RefSeq" id="WP_381233023.1">
    <property type="nucleotide sequence ID" value="NZ_JBHSKH010000008.1"/>
</dbReference>
<accession>A0ABW3X7N4</accession>
<dbReference type="SMART" id="SM00387">
    <property type="entry name" value="HATPase_c"/>
    <property type="match status" value="1"/>
</dbReference>
<dbReference type="PANTHER" id="PTHR24421">
    <property type="entry name" value="NITRATE/NITRITE SENSOR PROTEIN NARX-RELATED"/>
    <property type="match status" value="1"/>
</dbReference>
<feature type="domain" description="Histidine kinase/HSP90-like ATPase" evidence="6">
    <location>
        <begin position="373"/>
        <end position="473"/>
    </location>
</feature>
<feature type="transmembrane region" description="Helical" evidence="5">
    <location>
        <begin position="110"/>
        <end position="128"/>
    </location>
</feature>
<dbReference type="InterPro" id="IPR050482">
    <property type="entry name" value="Sensor_HK_TwoCompSys"/>
</dbReference>
<evidence type="ECO:0000313" key="8">
    <source>
        <dbReference type="Proteomes" id="UP001597058"/>
    </source>
</evidence>
<feature type="transmembrane region" description="Helical" evidence="5">
    <location>
        <begin position="88"/>
        <end position="104"/>
    </location>
</feature>
<dbReference type="InterPro" id="IPR036890">
    <property type="entry name" value="HATPase_C_sf"/>
</dbReference>
<evidence type="ECO:0000256" key="1">
    <source>
        <dbReference type="ARBA" id="ARBA00022679"/>
    </source>
</evidence>
<keyword evidence="3" id="KW-0902">Two-component regulatory system</keyword>
<dbReference type="Gene3D" id="1.20.5.1930">
    <property type="match status" value="1"/>
</dbReference>
<dbReference type="Proteomes" id="UP001597058">
    <property type="component" value="Unassembled WGS sequence"/>
</dbReference>
<reference evidence="8" key="1">
    <citation type="journal article" date="2019" name="Int. J. Syst. Evol. Microbiol.">
        <title>The Global Catalogue of Microorganisms (GCM) 10K type strain sequencing project: providing services to taxonomists for standard genome sequencing and annotation.</title>
        <authorList>
            <consortium name="The Broad Institute Genomics Platform"/>
            <consortium name="The Broad Institute Genome Sequencing Center for Infectious Disease"/>
            <person name="Wu L."/>
            <person name="Ma J."/>
        </authorList>
    </citation>
    <scope>NUCLEOTIDE SEQUENCE [LARGE SCALE GENOMIC DNA]</scope>
    <source>
        <strain evidence="8">CGMCC 4.7020</strain>
    </source>
</reference>
<proteinExistence type="predicted"/>
<protein>
    <submittedName>
        <fullName evidence="7">Sensor histidine kinase</fullName>
    </submittedName>
</protein>
<feature type="compositionally biased region" description="Pro residues" evidence="4">
    <location>
        <begin position="1"/>
        <end position="17"/>
    </location>
</feature>
<evidence type="ECO:0000259" key="6">
    <source>
        <dbReference type="SMART" id="SM00387"/>
    </source>
</evidence>
<evidence type="ECO:0000256" key="3">
    <source>
        <dbReference type="ARBA" id="ARBA00023012"/>
    </source>
</evidence>
<keyword evidence="1" id="KW-0808">Transferase</keyword>
<feature type="transmembrane region" description="Helical" evidence="5">
    <location>
        <begin position="211"/>
        <end position="232"/>
    </location>
</feature>
<evidence type="ECO:0000256" key="5">
    <source>
        <dbReference type="SAM" id="Phobius"/>
    </source>
</evidence>
<keyword evidence="5" id="KW-0472">Membrane</keyword>
<dbReference type="Gene3D" id="3.30.565.10">
    <property type="entry name" value="Histidine kinase-like ATPase, C-terminal domain"/>
    <property type="match status" value="1"/>
</dbReference>
<keyword evidence="5" id="KW-0812">Transmembrane</keyword>
<keyword evidence="5" id="KW-1133">Transmembrane helix</keyword>
<dbReference type="InterPro" id="IPR003594">
    <property type="entry name" value="HATPase_dom"/>
</dbReference>
<dbReference type="Pfam" id="PF02518">
    <property type="entry name" value="HATPase_c"/>
    <property type="match status" value="1"/>
</dbReference>
<evidence type="ECO:0000256" key="2">
    <source>
        <dbReference type="ARBA" id="ARBA00022777"/>
    </source>
</evidence>
<comment type="caution">
    <text evidence="7">The sequence shown here is derived from an EMBL/GenBank/DDBJ whole genome shotgun (WGS) entry which is preliminary data.</text>
</comment>
<name>A0ABW3X7N4_9ACTN</name>
<organism evidence="7 8">
    <name type="scientific">Streptomyces kaempferi</name>
    <dbReference type="NCBI Taxonomy" id="333725"/>
    <lineage>
        <taxon>Bacteria</taxon>
        <taxon>Bacillati</taxon>
        <taxon>Actinomycetota</taxon>
        <taxon>Actinomycetes</taxon>
        <taxon>Kitasatosporales</taxon>
        <taxon>Streptomycetaceae</taxon>
        <taxon>Streptomyces</taxon>
    </lineage>
</organism>
<keyword evidence="8" id="KW-1185">Reference proteome</keyword>
<dbReference type="CDD" id="cd16917">
    <property type="entry name" value="HATPase_UhpB-NarQ-NarX-like"/>
    <property type="match status" value="1"/>
</dbReference>
<feature type="transmembrane region" description="Helical" evidence="5">
    <location>
        <begin position="189"/>
        <end position="205"/>
    </location>
</feature>
<dbReference type="EMBL" id="JBHTMM010000003">
    <property type="protein sequence ID" value="MFD1304998.1"/>
    <property type="molecule type" value="Genomic_DNA"/>
</dbReference>
<feature type="region of interest" description="Disordered" evidence="4">
    <location>
        <begin position="1"/>
        <end position="22"/>
    </location>
</feature>
<keyword evidence="2 7" id="KW-0418">Kinase</keyword>
<sequence length="486" mass="51037">MNTRRTPPPWLSPPAPHRPWAASPGRLWARLIRPWASAERERAGEAGETAASSWPGGAGPGYLADDAPAPGNVRLQLNALQALCRQAFAVRLAAIAIGAPFAMANATDGLSRYTVLAAAVLGVMGSYAMLRDWDRFGPRLLAHPTLMAVDLTFGAVLLLTASPASPLAYATVCTPLLAGLLYGWRGSGVFTGLQLIVLVTVYRAWQHHPGAGANTLLIAGFCVGAGIIGVTLRNLMFRFGTASQALSEANSRLAVAEAVESERARLAREMHDSVAKTLHGLALAAEALAASASADGADPGTLKRQATTVAGAARRAAAESRDLLSDLRRHTNLTTPEADVLSELARLVTAFEARTHLPTELRHRGERPVLPCATARHVLAIVSEALENAHRHAHAKAVTVEVGVDARKAEFAVRVRDDGVGPPPGATLGDLTRTGHFGLLGMAERAASLGGRIDLDRSEQGGAEVHLALPLAPTPPHTPQEEAAHA</sequence>
<evidence type="ECO:0000313" key="7">
    <source>
        <dbReference type="EMBL" id="MFD1304998.1"/>
    </source>
</evidence>
<dbReference type="Pfam" id="PF07730">
    <property type="entry name" value="HisKA_3"/>
    <property type="match status" value="1"/>
</dbReference>